<dbReference type="PANTHER" id="PTHR24320:SF252">
    <property type="entry name" value="DEHYDROGENASE_REDUCTASE FAMILY PROTEIN, PUTATIVE (AFU_ORTHOLOGUE AFUA_3G08550)-RELATED"/>
    <property type="match status" value="1"/>
</dbReference>
<dbReference type="GO" id="GO:0016491">
    <property type="term" value="F:oxidoreductase activity"/>
    <property type="evidence" value="ECO:0007669"/>
    <property type="project" value="UniProtKB-KW"/>
</dbReference>
<keyword evidence="5" id="KW-1185">Reference proteome</keyword>
<comment type="similarity">
    <text evidence="1">Belongs to the short-chain dehydrogenases/reductases (SDR) family.</text>
</comment>
<evidence type="ECO:0000313" key="4">
    <source>
        <dbReference type="EMBL" id="KAF2866327.1"/>
    </source>
</evidence>
<proteinExistence type="inferred from homology"/>
<evidence type="ECO:0000256" key="2">
    <source>
        <dbReference type="ARBA" id="ARBA00022857"/>
    </source>
</evidence>
<dbReference type="PRINTS" id="PR00081">
    <property type="entry name" value="GDHRDH"/>
</dbReference>
<organism evidence="4 5">
    <name type="scientific">Massariosphaeria phaeospora</name>
    <dbReference type="NCBI Taxonomy" id="100035"/>
    <lineage>
        <taxon>Eukaryota</taxon>
        <taxon>Fungi</taxon>
        <taxon>Dikarya</taxon>
        <taxon>Ascomycota</taxon>
        <taxon>Pezizomycotina</taxon>
        <taxon>Dothideomycetes</taxon>
        <taxon>Pleosporomycetidae</taxon>
        <taxon>Pleosporales</taxon>
        <taxon>Pleosporales incertae sedis</taxon>
        <taxon>Massariosphaeria</taxon>
    </lineage>
</organism>
<dbReference type="Pfam" id="PF00106">
    <property type="entry name" value="adh_short"/>
    <property type="match status" value="1"/>
</dbReference>
<dbReference type="EMBL" id="JAADJZ010000028">
    <property type="protein sequence ID" value="KAF2866327.1"/>
    <property type="molecule type" value="Genomic_DNA"/>
</dbReference>
<dbReference type="Proteomes" id="UP000481861">
    <property type="component" value="Unassembled WGS sequence"/>
</dbReference>
<dbReference type="AlphaFoldDB" id="A0A7C8I7F2"/>
<evidence type="ECO:0000256" key="3">
    <source>
        <dbReference type="ARBA" id="ARBA00023002"/>
    </source>
</evidence>
<dbReference type="Gene3D" id="3.40.50.720">
    <property type="entry name" value="NAD(P)-binding Rossmann-like Domain"/>
    <property type="match status" value="1"/>
</dbReference>
<name>A0A7C8I7F2_9PLEO</name>
<dbReference type="InterPro" id="IPR002347">
    <property type="entry name" value="SDR_fam"/>
</dbReference>
<dbReference type="SUPFAM" id="SSF51735">
    <property type="entry name" value="NAD(P)-binding Rossmann-fold domains"/>
    <property type="match status" value="1"/>
</dbReference>
<dbReference type="PANTHER" id="PTHR24320">
    <property type="entry name" value="RETINOL DEHYDROGENASE"/>
    <property type="match status" value="1"/>
</dbReference>
<keyword evidence="3" id="KW-0560">Oxidoreductase</keyword>
<evidence type="ECO:0000256" key="1">
    <source>
        <dbReference type="ARBA" id="ARBA00006484"/>
    </source>
</evidence>
<gene>
    <name evidence="4" type="ORF">BDV95DRAFT_505095</name>
</gene>
<reference evidence="4 5" key="1">
    <citation type="submission" date="2020-01" db="EMBL/GenBank/DDBJ databases">
        <authorList>
            <consortium name="DOE Joint Genome Institute"/>
            <person name="Haridas S."/>
            <person name="Albert R."/>
            <person name="Binder M."/>
            <person name="Bloem J."/>
            <person name="Labutti K."/>
            <person name="Salamov A."/>
            <person name="Andreopoulos B."/>
            <person name="Baker S.E."/>
            <person name="Barry K."/>
            <person name="Bills G."/>
            <person name="Bluhm B.H."/>
            <person name="Cannon C."/>
            <person name="Castanera R."/>
            <person name="Culley D.E."/>
            <person name="Daum C."/>
            <person name="Ezra D."/>
            <person name="Gonzalez J.B."/>
            <person name="Henrissat B."/>
            <person name="Kuo A."/>
            <person name="Liang C."/>
            <person name="Lipzen A."/>
            <person name="Lutzoni F."/>
            <person name="Magnuson J."/>
            <person name="Mondo S."/>
            <person name="Nolan M."/>
            <person name="Ohm R."/>
            <person name="Pangilinan J."/>
            <person name="Park H.-J.H."/>
            <person name="Ramirez L."/>
            <person name="Alfaro M."/>
            <person name="Sun H."/>
            <person name="Tritt A."/>
            <person name="Yoshinaga Y."/>
            <person name="Zwiers L.-H.L."/>
            <person name="Turgeon B.G."/>
            <person name="Goodwin S.B."/>
            <person name="Spatafora J.W."/>
            <person name="Crous P.W."/>
            <person name="Grigoriev I.V."/>
        </authorList>
    </citation>
    <scope>NUCLEOTIDE SEQUENCE [LARGE SCALE GENOMIC DNA]</scope>
    <source>
        <strain evidence="4 5">CBS 611.86</strain>
    </source>
</reference>
<keyword evidence="2" id="KW-0521">NADP</keyword>
<comment type="caution">
    <text evidence="4">The sequence shown here is derived from an EMBL/GenBank/DDBJ whole genome shotgun (WGS) entry which is preliminary data.</text>
</comment>
<accession>A0A7C8I7F2</accession>
<dbReference type="OrthoDB" id="542013at2759"/>
<dbReference type="InterPro" id="IPR036291">
    <property type="entry name" value="NAD(P)-bd_dom_sf"/>
</dbReference>
<protein>
    <submittedName>
        <fullName evidence="4">NAD(P)-binding protein</fullName>
    </submittedName>
</protein>
<sequence length="325" mass="35068">MNVPKFLYHQWCYDPPVPSTSFSGRVVIVTGANSGLGLEACRHIARLGASKIILACRTIEKGKAAATSIQASTNCSADVLDVWKLDMSSYASVQAFTQRANTELPRLDVLIANAGMWASTFRTSEDNEETITTNVVSTALLGFLLHPKLSETARKFGTKTHITITSSELYLMAKFKESKAPLGQIFATLSDEKKSNMADRYNVSKLLVVLLVKQMAALAPLESSAVIVNNVGPGYCKSELGREQSAMLNALAGAMGARTTEVGSRMVVYGATAGSESHGQYVPDCEVKPTGGLTKGKEGEDLQKRVWAELKAKLERIQTGVTDIR</sequence>
<evidence type="ECO:0000313" key="5">
    <source>
        <dbReference type="Proteomes" id="UP000481861"/>
    </source>
</evidence>